<reference evidence="5 6" key="1">
    <citation type="journal article" date="2016" name="Mol. Biol. Evol.">
        <title>Comparative Genomics of Early-Diverging Mushroom-Forming Fungi Provides Insights into the Origins of Lignocellulose Decay Capabilities.</title>
        <authorList>
            <person name="Nagy L.G."/>
            <person name="Riley R."/>
            <person name="Tritt A."/>
            <person name="Adam C."/>
            <person name="Daum C."/>
            <person name="Floudas D."/>
            <person name="Sun H."/>
            <person name="Yadav J.S."/>
            <person name="Pangilinan J."/>
            <person name="Larsson K.H."/>
            <person name="Matsuura K."/>
            <person name="Barry K."/>
            <person name="Labutti K."/>
            <person name="Kuo R."/>
            <person name="Ohm R.A."/>
            <person name="Bhattacharya S.S."/>
            <person name="Shirouzu T."/>
            <person name="Yoshinaga Y."/>
            <person name="Martin F.M."/>
            <person name="Grigoriev I.V."/>
            <person name="Hibbett D.S."/>
        </authorList>
    </citation>
    <scope>NUCLEOTIDE SEQUENCE [LARGE SCALE GENOMIC DNA]</scope>
    <source>
        <strain evidence="5 6">HHB12029</strain>
    </source>
</reference>
<proteinExistence type="inferred from homology"/>
<protein>
    <recommendedName>
        <fullName evidence="2">Long chronological lifespan protein 2</fullName>
    </recommendedName>
</protein>
<evidence type="ECO:0000313" key="5">
    <source>
        <dbReference type="EMBL" id="KZW03775.1"/>
    </source>
</evidence>
<dbReference type="PANTHER" id="PTHR38425:SF1">
    <property type="entry name" value="LONG CHRONOLOGICAL LIFESPAN PROTEIN 2"/>
    <property type="match status" value="1"/>
</dbReference>
<feature type="chain" id="PRO_5007865138" description="Long chronological lifespan protein 2" evidence="4">
    <location>
        <begin position="19"/>
        <end position="115"/>
    </location>
</feature>
<evidence type="ECO:0000256" key="3">
    <source>
        <dbReference type="ARBA" id="ARBA00022729"/>
    </source>
</evidence>
<name>A0A165QL84_EXIGL</name>
<dbReference type="EMBL" id="KV425882">
    <property type="protein sequence ID" value="KZW03775.1"/>
    <property type="molecule type" value="Genomic_DNA"/>
</dbReference>
<sequence length="115" mass="12534">MLPRAATYIVVLPALVAAQFGDFFQHMFHGGQQHQQQQRPSASAQYAAFVDQVPCAAYLCPQTMDCVNNPAECPCPNPAEDIKCLVPDAHDKNQATVVCTRGANGCADVERLMNR</sequence>
<gene>
    <name evidence="5" type="ORF">EXIGLDRAFT_599773</name>
</gene>
<organism evidence="5 6">
    <name type="scientific">Exidia glandulosa HHB12029</name>
    <dbReference type="NCBI Taxonomy" id="1314781"/>
    <lineage>
        <taxon>Eukaryota</taxon>
        <taxon>Fungi</taxon>
        <taxon>Dikarya</taxon>
        <taxon>Basidiomycota</taxon>
        <taxon>Agaricomycotina</taxon>
        <taxon>Agaricomycetes</taxon>
        <taxon>Auriculariales</taxon>
        <taxon>Exidiaceae</taxon>
        <taxon>Exidia</taxon>
    </lineage>
</organism>
<evidence type="ECO:0000256" key="1">
    <source>
        <dbReference type="ARBA" id="ARBA00010545"/>
    </source>
</evidence>
<dbReference type="OrthoDB" id="2234316at2759"/>
<accession>A0A165QL84</accession>
<keyword evidence="3 4" id="KW-0732">Signal</keyword>
<evidence type="ECO:0000313" key="6">
    <source>
        <dbReference type="Proteomes" id="UP000077266"/>
    </source>
</evidence>
<evidence type="ECO:0000256" key="4">
    <source>
        <dbReference type="SAM" id="SignalP"/>
    </source>
</evidence>
<dbReference type="Proteomes" id="UP000077266">
    <property type="component" value="Unassembled WGS sequence"/>
</dbReference>
<feature type="signal peptide" evidence="4">
    <location>
        <begin position="1"/>
        <end position="18"/>
    </location>
</feature>
<dbReference type="AlphaFoldDB" id="A0A165QL84"/>
<comment type="similarity">
    <text evidence="1">Belongs to the LCL2 family.</text>
</comment>
<dbReference type="InParanoid" id="A0A165QL84"/>
<dbReference type="STRING" id="1314781.A0A165QL84"/>
<keyword evidence="6" id="KW-1185">Reference proteome</keyword>
<dbReference type="PANTHER" id="PTHR38425">
    <property type="entry name" value="LONG CHRONOLOGICAL LIFESPAN PROTEIN 2"/>
    <property type="match status" value="1"/>
</dbReference>
<dbReference type="GO" id="GO:0036503">
    <property type="term" value="P:ERAD pathway"/>
    <property type="evidence" value="ECO:0007669"/>
    <property type="project" value="TreeGrafter"/>
</dbReference>
<evidence type="ECO:0000256" key="2">
    <source>
        <dbReference type="ARBA" id="ARBA00018534"/>
    </source>
</evidence>
<dbReference type="InterPro" id="IPR034543">
    <property type="entry name" value="LCL2"/>
</dbReference>